<keyword evidence="1" id="KW-0812">Transmembrane</keyword>
<sequence length="139" mass="15542">MVTLVVLGPVVDLCGSQIRLYAPPLPFVSFLFICPHASLYLVLRPLPARALRMPGLDPMGLDNTLPPWSQAQSLRYSCVSVSGCFSFLSLVINTMHHTFYFSIRFFCFLFLGRRVEGQLLGKSMRLACRWKGQSLGAVN</sequence>
<keyword evidence="1" id="KW-0472">Membrane</keyword>
<organism evidence="2 3">
    <name type="scientific">Trichoderma harzianum CBS 226.95</name>
    <dbReference type="NCBI Taxonomy" id="983964"/>
    <lineage>
        <taxon>Eukaryota</taxon>
        <taxon>Fungi</taxon>
        <taxon>Dikarya</taxon>
        <taxon>Ascomycota</taxon>
        <taxon>Pezizomycotina</taxon>
        <taxon>Sordariomycetes</taxon>
        <taxon>Hypocreomycetidae</taxon>
        <taxon>Hypocreales</taxon>
        <taxon>Hypocreaceae</taxon>
        <taxon>Trichoderma</taxon>
    </lineage>
</organism>
<evidence type="ECO:0000313" key="3">
    <source>
        <dbReference type="Proteomes" id="UP000241690"/>
    </source>
</evidence>
<name>A0A2T4A3A5_TRIHA</name>
<reference evidence="2 3" key="1">
    <citation type="submission" date="2016-07" db="EMBL/GenBank/DDBJ databases">
        <title>Multiple horizontal gene transfer events from other fungi enriched the ability of initially mycotrophic Trichoderma (Ascomycota) to feed on dead plant biomass.</title>
        <authorList>
            <consortium name="DOE Joint Genome Institute"/>
            <person name="Aerts A."/>
            <person name="Atanasova L."/>
            <person name="Chenthamara K."/>
            <person name="Zhang J."/>
            <person name="Grujic M."/>
            <person name="Henrissat B."/>
            <person name="Kuo A."/>
            <person name="Salamov A."/>
            <person name="Lipzen A."/>
            <person name="Labutti K."/>
            <person name="Barry K."/>
            <person name="Miao Y."/>
            <person name="Rahimi M.J."/>
            <person name="Shen Q."/>
            <person name="Grigoriev I.V."/>
            <person name="Kubicek C.P."/>
            <person name="Druzhinina I.S."/>
        </authorList>
    </citation>
    <scope>NUCLEOTIDE SEQUENCE [LARGE SCALE GENOMIC DNA]</scope>
    <source>
        <strain evidence="2 3">CBS 226.95</strain>
    </source>
</reference>
<keyword evidence="1" id="KW-1133">Transmembrane helix</keyword>
<feature type="transmembrane region" description="Helical" evidence="1">
    <location>
        <begin position="74"/>
        <end position="92"/>
    </location>
</feature>
<dbReference type="AlphaFoldDB" id="A0A2T4A3A5"/>
<keyword evidence="3" id="KW-1185">Reference proteome</keyword>
<proteinExistence type="predicted"/>
<gene>
    <name evidence="2" type="ORF">M431DRAFT_220181</name>
</gene>
<accession>A0A2T4A3A5</accession>
<protein>
    <submittedName>
        <fullName evidence="2">Uncharacterized protein</fullName>
    </submittedName>
</protein>
<dbReference type="RefSeq" id="XP_024771211.1">
    <property type="nucleotide sequence ID" value="XM_024913563.1"/>
</dbReference>
<feature type="transmembrane region" description="Helical" evidence="1">
    <location>
        <begin position="20"/>
        <end position="43"/>
    </location>
</feature>
<dbReference type="EMBL" id="KZ679685">
    <property type="protein sequence ID" value="PTB51534.1"/>
    <property type="molecule type" value="Genomic_DNA"/>
</dbReference>
<dbReference type="GeneID" id="36622125"/>
<evidence type="ECO:0000256" key="1">
    <source>
        <dbReference type="SAM" id="Phobius"/>
    </source>
</evidence>
<evidence type="ECO:0000313" key="2">
    <source>
        <dbReference type="EMBL" id="PTB51534.1"/>
    </source>
</evidence>
<dbReference type="Proteomes" id="UP000241690">
    <property type="component" value="Unassembled WGS sequence"/>
</dbReference>